<comment type="caution">
    <text evidence="1">The sequence shown here is derived from an EMBL/GenBank/DDBJ whole genome shotgun (WGS) entry which is preliminary data.</text>
</comment>
<dbReference type="AlphaFoldDB" id="A0A413H332"/>
<dbReference type="InterPro" id="IPR038765">
    <property type="entry name" value="Papain-like_cys_pep_sf"/>
</dbReference>
<protein>
    <recommendedName>
        <fullName evidence="3">Peptidase C10 family protein</fullName>
    </recommendedName>
</protein>
<gene>
    <name evidence="1" type="ORF">DXA68_13480</name>
</gene>
<dbReference type="InterPro" id="IPR000200">
    <property type="entry name" value="Peptidase_C10"/>
</dbReference>
<dbReference type="Proteomes" id="UP000286075">
    <property type="component" value="Unassembled WGS sequence"/>
</dbReference>
<proteinExistence type="predicted"/>
<dbReference type="InterPro" id="IPR044934">
    <property type="entry name" value="Streptopain_sf"/>
</dbReference>
<sequence length="245" mass="27773">MLAYSETESLNLNYIQQNTNSGFLLWKETTENAIKDSKFSSETETSLIRKLWLPYENENRKDINATQTPLSYDPALDKLFYNRLSQLSAAHPDYSYNPLKSASSFLSPDEYESLVQRANLFGCSLNYAIIGTRRKPTKLVEPLIGTLWHQNAPYNNLCPNQYPAGCVAIAMAQIMKYHKFPKTYNWDNMPYNTGTLDTQQLIVDIGKAVDMDYGKDGSSSNIDKAIKGFSSMGYNVVKKDIIPLM</sequence>
<dbReference type="SUPFAM" id="SSF54001">
    <property type="entry name" value="Cysteine proteinases"/>
    <property type="match status" value="1"/>
</dbReference>
<evidence type="ECO:0000313" key="2">
    <source>
        <dbReference type="Proteomes" id="UP000286075"/>
    </source>
</evidence>
<evidence type="ECO:0008006" key="3">
    <source>
        <dbReference type="Google" id="ProtNLM"/>
    </source>
</evidence>
<reference evidence="1 2" key="1">
    <citation type="submission" date="2018-08" db="EMBL/GenBank/DDBJ databases">
        <title>A genome reference for cultivated species of the human gut microbiota.</title>
        <authorList>
            <person name="Zou Y."/>
            <person name="Xue W."/>
            <person name="Luo G."/>
        </authorList>
    </citation>
    <scope>NUCLEOTIDE SEQUENCE [LARGE SCALE GENOMIC DNA]</scope>
    <source>
        <strain evidence="1 2">OF03-9BH</strain>
    </source>
</reference>
<name>A0A413H332_9BACE</name>
<dbReference type="EMBL" id="QSCF01000021">
    <property type="protein sequence ID" value="RGX77907.1"/>
    <property type="molecule type" value="Genomic_DNA"/>
</dbReference>
<organism evidence="1 2">
    <name type="scientific">Bacteroides stercorirosoris</name>
    <dbReference type="NCBI Taxonomy" id="871324"/>
    <lineage>
        <taxon>Bacteria</taxon>
        <taxon>Pseudomonadati</taxon>
        <taxon>Bacteroidota</taxon>
        <taxon>Bacteroidia</taxon>
        <taxon>Bacteroidales</taxon>
        <taxon>Bacteroidaceae</taxon>
        <taxon>Bacteroides</taxon>
    </lineage>
</organism>
<dbReference type="OrthoDB" id="2235251at2"/>
<dbReference type="GO" id="GO:0006508">
    <property type="term" value="P:proteolysis"/>
    <property type="evidence" value="ECO:0007669"/>
    <property type="project" value="InterPro"/>
</dbReference>
<accession>A0A413H332</accession>
<dbReference type="GO" id="GO:0008234">
    <property type="term" value="F:cysteine-type peptidase activity"/>
    <property type="evidence" value="ECO:0007669"/>
    <property type="project" value="InterPro"/>
</dbReference>
<dbReference type="Pfam" id="PF01640">
    <property type="entry name" value="Peptidase_C10"/>
    <property type="match status" value="1"/>
</dbReference>
<dbReference type="Gene3D" id="3.90.70.50">
    <property type="entry name" value="Peptidase C10, streptopain"/>
    <property type="match status" value="1"/>
</dbReference>
<evidence type="ECO:0000313" key="1">
    <source>
        <dbReference type="EMBL" id="RGX77907.1"/>
    </source>
</evidence>